<keyword evidence="4" id="KW-1185">Reference proteome</keyword>
<dbReference type="InterPro" id="IPR002656">
    <property type="entry name" value="Acyl_transf_3_dom"/>
</dbReference>
<keyword evidence="1" id="KW-0472">Membrane</keyword>
<feature type="transmembrane region" description="Helical" evidence="1">
    <location>
        <begin position="145"/>
        <end position="166"/>
    </location>
</feature>
<dbReference type="AlphaFoldDB" id="A0A509EB01"/>
<dbReference type="InterPro" id="IPR050879">
    <property type="entry name" value="Acyltransferase_3"/>
</dbReference>
<dbReference type="GO" id="GO:0016020">
    <property type="term" value="C:membrane"/>
    <property type="evidence" value="ECO:0007669"/>
    <property type="project" value="TreeGrafter"/>
</dbReference>
<proteinExistence type="predicted"/>
<organism evidence="3 4">
    <name type="scientific">Methylobacterium symbioticum</name>
    <dbReference type="NCBI Taxonomy" id="2584084"/>
    <lineage>
        <taxon>Bacteria</taxon>
        <taxon>Pseudomonadati</taxon>
        <taxon>Pseudomonadota</taxon>
        <taxon>Alphaproteobacteria</taxon>
        <taxon>Hyphomicrobiales</taxon>
        <taxon>Methylobacteriaceae</taxon>
        <taxon>Methylobacterium</taxon>
    </lineage>
</organism>
<evidence type="ECO:0000313" key="3">
    <source>
        <dbReference type="EMBL" id="VUD71371.1"/>
    </source>
</evidence>
<feature type="domain" description="Acyltransferase 3" evidence="2">
    <location>
        <begin position="29"/>
        <end position="316"/>
    </location>
</feature>
<dbReference type="Proteomes" id="UP000410984">
    <property type="component" value="Unassembled WGS sequence"/>
</dbReference>
<gene>
    <name evidence="3" type="ORF">MET9862_01951</name>
</gene>
<dbReference type="GO" id="GO:0016747">
    <property type="term" value="F:acyltransferase activity, transferring groups other than amino-acyl groups"/>
    <property type="evidence" value="ECO:0007669"/>
    <property type="project" value="InterPro"/>
</dbReference>
<reference evidence="3 4" key="1">
    <citation type="submission" date="2019-06" db="EMBL/GenBank/DDBJ databases">
        <authorList>
            <person name="Rodrigo-Torres L."/>
            <person name="Arahal R. D."/>
            <person name="Lucena T."/>
        </authorList>
    </citation>
    <scope>NUCLEOTIDE SEQUENCE [LARGE SCALE GENOMIC DNA]</scope>
    <source>
        <strain evidence="3 4">SB0023/3</strain>
    </source>
</reference>
<feature type="transmembrane region" description="Helical" evidence="1">
    <location>
        <begin position="199"/>
        <end position="220"/>
    </location>
</feature>
<feature type="transmembrane region" description="Helical" evidence="1">
    <location>
        <begin position="172"/>
        <end position="192"/>
    </location>
</feature>
<feature type="transmembrane region" description="Helical" evidence="1">
    <location>
        <begin position="299"/>
        <end position="323"/>
    </location>
</feature>
<dbReference type="EMBL" id="CABFPH010000021">
    <property type="protein sequence ID" value="VUD71371.1"/>
    <property type="molecule type" value="Genomic_DNA"/>
</dbReference>
<dbReference type="PANTHER" id="PTHR23028">
    <property type="entry name" value="ACETYLTRANSFERASE"/>
    <property type="match status" value="1"/>
</dbReference>
<sequence>MVVVHHLRHELGALALGGTGAAPLPWWAGVDVFFVISGFIMVHATGPDYDRPGGRARFLAHRIARVVPLYWLVTLLFLGVALAAPRALGDAGAATNPAYVAASFLFWPAARADGSVLPLYGLGWTLNYEMFFYAVFAFGLGAGRAWTVAFTAALFAVLVTAGAALRPLPTPLAFWSDPIVTEFLFGATLGLVHGGGIRLAAAPRLALALAGTAGLAVFGTGEPSGFARPLLAGLPAAMLVAAATLGRSGGTPSMHRLVRPLISPLVRLGDASYALYLVHPFALRAMREAVARLGGAPTLGALGVGTLMLAGSVAAALLTYRLVERPLTRRLRRLLDRGGAAGHAKTV</sequence>
<feature type="transmembrane region" description="Helical" evidence="1">
    <location>
        <begin position="117"/>
        <end position="138"/>
    </location>
</feature>
<accession>A0A509EB01</accession>
<evidence type="ECO:0000313" key="4">
    <source>
        <dbReference type="Proteomes" id="UP000410984"/>
    </source>
</evidence>
<keyword evidence="1" id="KW-1133">Transmembrane helix</keyword>
<protein>
    <recommendedName>
        <fullName evidence="2">Acyltransferase 3 domain-containing protein</fullName>
    </recommendedName>
</protein>
<dbReference type="PANTHER" id="PTHR23028:SF131">
    <property type="entry name" value="BLR2367 PROTEIN"/>
    <property type="match status" value="1"/>
</dbReference>
<evidence type="ECO:0000259" key="2">
    <source>
        <dbReference type="Pfam" id="PF01757"/>
    </source>
</evidence>
<feature type="transmembrane region" description="Helical" evidence="1">
    <location>
        <begin position="24"/>
        <end position="42"/>
    </location>
</feature>
<evidence type="ECO:0000256" key="1">
    <source>
        <dbReference type="SAM" id="Phobius"/>
    </source>
</evidence>
<dbReference type="GO" id="GO:0000271">
    <property type="term" value="P:polysaccharide biosynthetic process"/>
    <property type="evidence" value="ECO:0007669"/>
    <property type="project" value="TreeGrafter"/>
</dbReference>
<dbReference type="Pfam" id="PF01757">
    <property type="entry name" value="Acyl_transf_3"/>
    <property type="match status" value="1"/>
</dbReference>
<name>A0A509EB01_9HYPH</name>
<keyword evidence="1" id="KW-0812">Transmembrane</keyword>
<feature type="transmembrane region" description="Helical" evidence="1">
    <location>
        <begin position="63"/>
        <end position="84"/>
    </location>
</feature>